<dbReference type="AlphaFoldDB" id="A0A0H5QHQ2"/>
<protein>
    <submittedName>
        <fullName evidence="1">Uncharacterized protein</fullName>
    </submittedName>
</protein>
<evidence type="ECO:0000313" key="1">
    <source>
        <dbReference type="EMBL" id="CRZ00841.1"/>
    </source>
</evidence>
<reference evidence="1" key="1">
    <citation type="submission" date="2015-04" db="EMBL/GenBank/DDBJ databases">
        <title>The genome sequence of the plant pathogenic Rhizarian Plasmodiophora brassicae reveals insights in its biotrophic life cycle and the origin of chitin synthesis.</title>
        <authorList>
            <person name="Schwelm A."/>
            <person name="Fogelqvist J."/>
            <person name="Knaust A."/>
            <person name="Julke S."/>
            <person name="Lilja T."/>
            <person name="Dhandapani V."/>
            <person name="Bonilla-Rosso G."/>
            <person name="Karlsson M."/>
            <person name="Shevchenko A."/>
            <person name="Choi S.R."/>
            <person name="Kim H.G."/>
            <person name="Park J.Y."/>
            <person name="Lim Y.P."/>
            <person name="Ludwig-Muller J."/>
            <person name="Dixelius C."/>
        </authorList>
    </citation>
    <scope>NUCLEOTIDE SEQUENCE</scope>
    <source>
        <tissue evidence="1">Potato root galls</tissue>
    </source>
</reference>
<name>A0A0H5QHQ2_9EUKA</name>
<proteinExistence type="predicted"/>
<feature type="non-terminal residue" evidence="1">
    <location>
        <position position="1"/>
    </location>
</feature>
<accession>A0A0H5QHQ2</accession>
<dbReference type="EMBL" id="HACM01000399">
    <property type="protein sequence ID" value="CRZ00841.1"/>
    <property type="molecule type" value="Transcribed_RNA"/>
</dbReference>
<sequence length="397" mass="45783">FGDIPQFVQLQLDDMEWLQQQPRDFEQPEHQQHIQLPQDNLNPAHQEEDIQYFDFDIIEHQDEPDDIHSQPAIIDQCDLEQDSTLDYSDAIIQLDTIEDARFFLKDIRGSLEQDQVVAYERVLSAQCVEDTAQNDEAINREFDTDKEDWYNQWSRKLLTQNDPDNCSSDLRASLTKHAFNFIKPMLLNMQSCLYIISQVIDAWYHIDEHDLQSLFDRVATSNCDGGVHTDLILVTDQLKGYLNHLPHIDLIPTEFRDTNPLFSALSDRLRQLISDSNILLSQRDQLNRHAPRLPSDESALLSEIFETIRQTTVELDLLPEHLHVIINMLGDILIFESPFDSVKVSQQATAVLARYPAGEFKPNSHPNFPAITQSFANAFHHMLQSVPQSSANTCFDQ</sequence>
<organism evidence="1">
    <name type="scientific">Spongospora subterranea</name>
    <dbReference type="NCBI Taxonomy" id="70186"/>
    <lineage>
        <taxon>Eukaryota</taxon>
        <taxon>Sar</taxon>
        <taxon>Rhizaria</taxon>
        <taxon>Endomyxa</taxon>
        <taxon>Phytomyxea</taxon>
        <taxon>Plasmodiophorida</taxon>
        <taxon>Plasmodiophoridae</taxon>
        <taxon>Spongospora</taxon>
    </lineage>
</organism>